<dbReference type="PROSITE" id="PS50109">
    <property type="entry name" value="HIS_KIN"/>
    <property type="match status" value="1"/>
</dbReference>
<keyword evidence="19" id="KW-1185">Reference proteome</keyword>
<dbReference type="Pfam" id="PF02518">
    <property type="entry name" value="HATPase_c"/>
    <property type="match status" value="1"/>
</dbReference>
<dbReference type="PRINTS" id="PR00344">
    <property type="entry name" value="BCTRLSENSOR"/>
</dbReference>
<dbReference type="InterPro" id="IPR003594">
    <property type="entry name" value="HATPase_dom"/>
</dbReference>
<evidence type="ECO:0000256" key="5">
    <source>
        <dbReference type="ARBA" id="ARBA00022475"/>
    </source>
</evidence>
<accession>A0A6G9I859</accession>
<keyword evidence="9 16" id="KW-0812">Transmembrane</keyword>
<dbReference type="Gene3D" id="3.30.565.10">
    <property type="entry name" value="Histidine kinase-like ATPase, C-terminal domain"/>
    <property type="match status" value="1"/>
</dbReference>
<dbReference type="PANTHER" id="PTHR45436:SF14">
    <property type="entry name" value="SENSOR PROTEIN QSEC"/>
    <property type="match status" value="1"/>
</dbReference>
<dbReference type="FunCoup" id="A0A6G9I859">
    <property type="interactions" value="190"/>
</dbReference>
<keyword evidence="15 16" id="KW-0472">Membrane</keyword>
<evidence type="ECO:0000313" key="19">
    <source>
        <dbReference type="Proteomes" id="UP000501168"/>
    </source>
</evidence>
<dbReference type="SMART" id="SM00387">
    <property type="entry name" value="HATPase_c"/>
    <property type="match status" value="1"/>
</dbReference>
<protein>
    <recommendedName>
        <fullName evidence="4">Sensor protein QseC</fullName>
        <ecNumber evidence="3">2.7.13.3</ecNumber>
    </recommendedName>
</protein>
<dbReference type="SMART" id="SM00388">
    <property type="entry name" value="HisKA"/>
    <property type="match status" value="1"/>
</dbReference>
<evidence type="ECO:0000256" key="14">
    <source>
        <dbReference type="ARBA" id="ARBA00023012"/>
    </source>
</evidence>
<evidence type="ECO:0000256" key="13">
    <source>
        <dbReference type="ARBA" id="ARBA00022989"/>
    </source>
</evidence>
<keyword evidence="13 16" id="KW-1133">Transmembrane helix</keyword>
<sequence length="453" mass="51479">MKSLSLRARLILLVSAALLLAWCIATGMTYFKIQESLRTVFDSQQLLFAKRLSVLSNHGQMMRHRDNEGMGLPNIKAMALRDLEYDDDALAFAIFDRQGNMILHDGEEGEKFRFQPQIFQQPGNVLITETHKWRILWLVSRDKRSVIAVGQELEYQHDLLEDLVFAQMKPWLITFMVLIIGLIIMISREFIPLRQLAQKIAGRAPDDATPISQEQVPKEIKPFITALNTLFKRTSQTILKERQFTSDAAHELRTPLAALKVQTEVAQLSDDDPETRKHALDNLVIGIDRTTHLVDQLLTLSRLDTFSIQEDLKQVHWHDVIQSTLHELQPLADKKHIEIQFLEKNQPVVSGNVLLLTILVRNLVNNAIRYIPENSQITILLESKKLTIKDNGPGVDTEVLSRLGERFYRPPGQKVSGSGLGLSIVKEIATLHHFSAHFGNGENGGFISEITWQ</sequence>
<organism evidence="18 19">
    <name type="scientific">Zophobihabitans entericus</name>
    <dbReference type="NCBI Taxonomy" id="1635327"/>
    <lineage>
        <taxon>Bacteria</taxon>
        <taxon>Pseudomonadati</taxon>
        <taxon>Pseudomonadota</taxon>
        <taxon>Gammaproteobacteria</taxon>
        <taxon>Orbales</taxon>
        <taxon>Orbaceae</taxon>
        <taxon>Zophobihabitans</taxon>
    </lineage>
</organism>
<dbReference type="FunFam" id="1.10.287.130:FF:000035">
    <property type="entry name" value="Two-component sensor histidine kinase"/>
    <property type="match status" value="1"/>
</dbReference>
<dbReference type="CDD" id="cd00082">
    <property type="entry name" value="HisKA"/>
    <property type="match status" value="1"/>
</dbReference>
<dbReference type="SUPFAM" id="SSF55874">
    <property type="entry name" value="ATPase domain of HSP90 chaperone/DNA topoisomerase II/histidine kinase"/>
    <property type="match status" value="1"/>
</dbReference>
<name>A0A6G9I859_9GAMM</name>
<keyword evidence="5" id="KW-1003">Cell membrane</keyword>
<feature type="transmembrane region" description="Helical" evidence="16">
    <location>
        <begin position="171"/>
        <end position="191"/>
    </location>
</feature>
<dbReference type="InterPro" id="IPR005467">
    <property type="entry name" value="His_kinase_dom"/>
</dbReference>
<evidence type="ECO:0000256" key="2">
    <source>
        <dbReference type="ARBA" id="ARBA00004429"/>
    </source>
</evidence>
<dbReference type="InParanoid" id="A0A6G9I859"/>
<proteinExistence type="predicted"/>
<dbReference type="GO" id="GO:0000155">
    <property type="term" value="F:phosphorelay sensor kinase activity"/>
    <property type="evidence" value="ECO:0007669"/>
    <property type="project" value="InterPro"/>
</dbReference>
<comment type="catalytic activity">
    <reaction evidence="1">
        <text>ATP + protein L-histidine = ADP + protein N-phospho-L-histidine.</text>
        <dbReference type="EC" id="2.7.13.3"/>
    </reaction>
</comment>
<evidence type="ECO:0000256" key="9">
    <source>
        <dbReference type="ARBA" id="ARBA00022692"/>
    </source>
</evidence>
<dbReference type="Pfam" id="PF00512">
    <property type="entry name" value="HisKA"/>
    <property type="match status" value="1"/>
</dbReference>
<keyword evidence="6" id="KW-0997">Cell inner membrane</keyword>
<evidence type="ECO:0000256" key="3">
    <source>
        <dbReference type="ARBA" id="ARBA00012438"/>
    </source>
</evidence>
<dbReference type="AlphaFoldDB" id="A0A6G9I859"/>
<comment type="subcellular location">
    <subcellularLocation>
        <location evidence="2">Cell inner membrane</location>
        <topology evidence="2">Multi-pass membrane protein</topology>
    </subcellularLocation>
</comment>
<evidence type="ECO:0000256" key="1">
    <source>
        <dbReference type="ARBA" id="ARBA00000085"/>
    </source>
</evidence>
<evidence type="ECO:0000259" key="17">
    <source>
        <dbReference type="PROSITE" id="PS50109"/>
    </source>
</evidence>
<dbReference type="Gene3D" id="1.20.5.1040">
    <property type="entry name" value="Sensor protein qsec"/>
    <property type="match status" value="2"/>
</dbReference>
<evidence type="ECO:0000256" key="6">
    <source>
        <dbReference type="ARBA" id="ARBA00022519"/>
    </source>
</evidence>
<keyword evidence="14" id="KW-0902">Two-component regulatory system</keyword>
<dbReference type="InterPro" id="IPR036097">
    <property type="entry name" value="HisK_dim/P_sf"/>
</dbReference>
<dbReference type="InterPro" id="IPR050428">
    <property type="entry name" value="TCS_sensor_his_kinase"/>
</dbReference>
<keyword evidence="10" id="KW-0547">Nucleotide-binding</keyword>
<evidence type="ECO:0000256" key="7">
    <source>
        <dbReference type="ARBA" id="ARBA00022553"/>
    </source>
</evidence>
<keyword evidence="8 18" id="KW-0808">Transferase</keyword>
<dbReference type="KEGG" id="orb:IPMB12_01085"/>
<evidence type="ECO:0000256" key="16">
    <source>
        <dbReference type="SAM" id="Phobius"/>
    </source>
</evidence>
<dbReference type="GO" id="GO:0005886">
    <property type="term" value="C:plasma membrane"/>
    <property type="evidence" value="ECO:0007669"/>
    <property type="project" value="TreeGrafter"/>
</dbReference>
<dbReference type="EC" id="2.7.13.3" evidence="3"/>
<gene>
    <name evidence="18" type="primary">qseC</name>
    <name evidence="18" type="ORF">IPMB12_01085</name>
</gene>
<evidence type="ECO:0000313" key="18">
    <source>
        <dbReference type="EMBL" id="QIQ20395.1"/>
    </source>
</evidence>
<dbReference type="InterPro" id="IPR004358">
    <property type="entry name" value="Sig_transdc_His_kin-like_C"/>
</dbReference>
<dbReference type="InterPro" id="IPR036890">
    <property type="entry name" value="HATPase_C_sf"/>
</dbReference>
<dbReference type="SUPFAM" id="SSF47384">
    <property type="entry name" value="Homodimeric domain of signal transducing histidine kinase"/>
    <property type="match status" value="1"/>
</dbReference>
<dbReference type="GO" id="GO:0005524">
    <property type="term" value="F:ATP binding"/>
    <property type="evidence" value="ECO:0007669"/>
    <property type="project" value="UniProtKB-KW"/>
</dbReference>
<dbReference type="NCBIfam" id="NF007664">
    <property type="entry name" value="PRK10337.1"/>
    <property type="match status" value="1"/>
</dbReference>
<dbReference type="RefSeq" id="WP_166914104.1">
    <property type="nucleotide sequence ID" value="NZ_CP050253.1"/>
</dbReference>
<dbReference type="Proteomes" id="UP000501168">
    <property type="component" value="Chromosome"/>
</dbReference>
<evidence type="ECO:0000256" key="12">
    <source>
        <dbReference type="ARBA" id="ARBA00022840"/>
    </source>
</evidence>
<keyword evidence="7" id="KW-0597">Phosphoprotein</keyword>
<feature type="domain" description="Histidine kinase" evidence="17">
    <location>
        <begin position="247"/>
        <end position="453"/>
    </location>
</feature>
<evidence type="ECO:0000256" key="10">
    <source>
        <dbReference type="ARBA" id="ARBA00022741"/>
    </source>
</evidence>
<dbReference type="Gene3D" id="1.10.287.130">
    <property type="match status" value="1"/>
</dbReference>
<dbReference type="InterPro" id="IPR059132">
    <property type="entry name" value="QseC"/>
</dbReference>
<evidence type="ECO:0000256" key="8">
    <source>
        <dbReference type="ARBA" id="ARBA00022679"/>
    </source>
</evidence>
<reference evidence="18 19" key="1">
    <citation type="submission" date="2020-03" db="EMBL/GenBank/DDBJ databases">
        <title>Complete genome sequence of Orbus sp. IPMB12 (BCRC 80908).</title>
        <authorList>
            <person name="Lo W.-S."/>
            <person name="Chang T.-H."/>
            <person name="Kuo C.-H."/>
        </authorList>
    </citation>
    <scope>NUCLEOTIDE SEQUENCE [LARGE SCALE GENOMIC DNA]</scope>
    <source>
        <strain evidence="18 19">IPMB12</strain>
    </source>
</reference>
<evidence type="ECO:0000256" key="4">
    <source>
        <dbReference type="ARBA" id="ARBA00017234"/>
    </source>
</evidence>
<evidence type="ECO:0000256" key="15">
    <source>
        <dbReference type="ARBA" id="ARBA00023136"/>
    </source>
</evidence>
<evidence type="ECO:0000256" key="11">
    <source>
        <dbReference type="ARBA" id="ARBA00022777"/>
    </source>
</evidence>
<keyword evidence="12" id="KW-0067">ATP-binding</keyword>
<keyword evidence="11 18" id="KW-0418">Kinase</keyword>
<dbReference type="InterPro" id="IPR003661">
    <property type="entry name" value="HisK_dim/P_dom"/>
</dbReference>
<dbReference type="PANTHER" id="PTHR45436">
    <property type="entry name" value="SENSOR HISTIDINE KINASE YKOH"/>
    <property type="match status" value="1"/>
</dbReference>
<dbReference type="EMBL" id="CP050253">
    <property type="protein sequence ID" value="QIQ20395.1"/>
    <property type="molecule type" value="Genomic_DNA"/>
</dbReference>